<organism evidence="2 3">
    <name type="scientific">Brevifollis gellanilyticus</name>
    <dbReference type="NCBI Taxonomy" id="748831"/>
    <lineage>
        <taxon>Bacteria</taxon>
        <taxon>Pseudomonadati</taxon>
        <taxon>Verrucomicrobiota</taxon>
        <taxon>Verrucomicrobiia</taxon>
        <taxon>Verrucomicrobiales</taxon>
        <taxon>Verrucomicrobiaceae</taxon>
    </lineage>
</organism>
<evidence type="ECO:0000313" key="2">
    <source>
        <dbReference type="EMBL" id="GEP42031.1"/>
    </source>
</evidence>
<gene>
    <name evidence="2" type="ORF">BGE01nite_13220</name>
</gene>
<evidence type="ECO:0000259" key="1">
    <source>
        <dbReference type="SMART" id="SM00226"/>
    </source>
</evidence>
<dbReference type="PIRSF" id="PIRSF029416">
    <property type="entry name" value="UCP029416_PTP"/>
    <property type="match status" value="1"/>
</dbReference>
<comment type="caution">
    <text evidence="2">The sequence shown here is derived from an EMBL/GenBank/DDBJ whole genome shotgun (WGS) entry which is preliminary data.</text>
</comment>
<dbReference type="SUPFAM" id="SSF52788">
    <property type="entry name" value="Phosphotyrosine protein phosphatases I"/>
    <property type="match status" value="1"/>
</dbReference>
<name>A0A512M6R9_9BACT</name>
<proteinExistence type="predicted"/>
<dbReference type="Pfam" id="PF01451">
    <property type="entry name" value="LMWPc"/>
    <property type="match status" value="1"/>
</dbReference>
<feature type="domain" description="Phosphotyrosine protein phosphatase I" evidence="1">
    <location>
        <begin position="4"/>
        <end position="99"/>
    </location>
</feature>
<accession>A0A512M6R9</accession>
<dbReference type="InterPro" id="IPR016919">
    <property type="entry name" value="UCP029416_PTP"/>
</dbReference>
<dbReference type="Proteomes" id="UP000321577">
    <property type="component" value="Unassembled WGS sequence"/>
</dbReference>
<dbReference type="EMBL" id="BKAG01000007">
    <property type="protein sequence ID" value="GEP42031.1"/>
    <property type="molecule type" value="Genomic_DNA"/>
</dbReference>
<dbReference type="AlphaFoldDB" id="A0A512M6R9"/>
<evidence type="ECO:0000313" key="3">
    <source>
        <dbReference type="Proteomes" id="UP000321577"/>
    </source>
</evidence>
<keyword evidence="3" id="KW-1185">Reference proteome</keyword>
<sequence length="116" mass="13533">MAHMNILFLCSRNHWRSPTAEAVYRQDARVQVRSAGTSASARIRVTEKLLRWADLILVMEHTHKRRLREDFPDLYPDLQIGVLDISDDYEFMSPELMELLIQRVEPHLAAITSETK</sequence>
<dbReference type="SMART" id="SM00226">
    <property type="entry name" value="LMWPc"/>
    <property type="match status" value="1"/>
</dbReference>
<protein>
    <submittedName>
        <fullName evidence="2">Phosphotyrosine protein phosphatase</fullName>
    </submittedName>
</protein>
<dbReference type="Gene3D" id="3.40.50.2300">
    <property type="match status" value="1"/>
</dbReference>
<reference evidence="2 3" key="1">
    <citation type="submission" date="2019-07" db="EMBL/GenBank/DDBJ databases">
        <title>Whole genome shotgun sequence of Brevifollis gellanilyticus NBRC 108608.</title>
        <authorList>
            <person name="Hosoyama A."/>
            <person name="Uohara A."/>
            <person name="Ohji S."/>
            <person name="Ichikawa N."/>
        </authorList>
    </citation>
    <scope>NUCLEOTIDE SEQUENCE [LARGE SCALE GENOMIC DNA]</scope>
    <source>
        <strain evidence="2 3">NBRC 108608</strain>
    </source>
</reference>
<dbReference type="InterPro" id="IPR036196">
    <property type="entry name" value="Ptyr_pPase_sf"/>
</dbReference>
<dbReference type="InterPro" id="IPR023485">
    <property type="entry name" value="Ptyr_pPase"/>
</dbReference>